<comment type="subcellular location">
    <subcellularLocation>
        <location evidence="2">Secreted</location>
    </subcellularLocation>
</comment>
<comment type="caution">
    <text evidence="11">The sequence shown here is derived from an EMBL/GenBank/DDBJ whole genome shotgun (WGS) entry which is preliminary data.</text>
</comment>
<feature type="signal peptide" evidence="9">
    <location>
        <begin position="1"/>
        <end position="23"/>
    </location>
</feature>
<dbReference type="InterPro" id="IPR045053">
    <property type="entry name" value="MAN-like"/>
</dbReference>
<dbReference type="PANTHER" id="PTHR31451">
    <property type="match status" value="1"/>
</dbReference>
<reference evidence="11 12" key="1">
    <citation type="submission" date="2024-08" db="EMBL/GenBank/DDBJ databases">
        <title>Insights into the chromosomal genome structure of Flemingia macrophylla.</title>
        <authorList>
            <person name="Ding Y."/>
            <person name="Zhao Y."/>
            <person name="Bi W."/>
            <person name="Wu M."/>
            <person name="Zhao G."/>
            <person name="Gong Y."/>
            <person name="Li W."/>
            <person name="Zhang P."/>
        </authorList>
    </citation>
    <scope>NUCLEOTIDE SEQUENCE [LARGE SCALE GENOMIC DNA]</scope>
    <source>
        <strain evidence="11">DYQJB</strain>
        <tissue evidence="11">Leaf</tissue>
    </source>
</reference>
<dbReference type="FunFam" id="3.20.20.80:FF:000012">
    <property type="entry name" value="Mannan endo-1,4-beta-mannosidase 6"/>
    <property type="match status" value="1"/>
</dbReference>
<dbReference type="EMBL" id="JBGMDY010000002">
    <property type="protein sequence ID" value="KAL2345590.1"/>
    <property type="molecule type" value="Genomic_DNA"/>
</dbReference>
<dbReference type="PANTHER" id="PTHR31451:SF39">
    <property type="entry name" value="MANNAN ENDO-1,4-BETA-MANNOSIDASE 1"/>
    <property type="match status" value="1"/>
</dbReference>
<keyword evidence="7" id="KW-0378">Hydrolase</keyword>
<dbReference type="GO" id="GO:0005576">
    <property type="term" value="C:extracellular region"/>
    <property type="evidence" value="ECO:0007669"/>
    <property type="project" value="UniProtKB-SubCell"/>
</dbReference>
<sequence length="401" mass="45362">MGFQNWVLLIFMITLVIAGYGNCRVIPHHNYNFVQRNGSHFVLNGKPHYINGFNAYWLMYMASDPSTSSKVTASFQQASQYGLNVARTWAFNDGGDRALQISPGSYDENVFKGLDFVISEAGKNGVRLILSLVNNWNDYGGKKKYVEWARERGQNLNNDDDFYTNPVVKQYYKNHVNTVLTRKNTITGILYKDDPTIFAWELMNEPRCQSDASGKSFEDWVGEMGAYVKSIDSKHLLEVGLEGFYGESMQQNNPAGVQAGTDFISNNQVPEIDFSTIHLYPDQWLTNSNETAQELFVDKWVEAHIEDSNNVLRKPILVTEFGKSTKSPGYKVEKRNSYFEKIYKLVYDSCSSGGSCVGGLFWQLMVPGMDGYGDGYEVIFQETPSTAHVIALQSHRMANLK</sequence>
<dbReference type="InterPro" id="IPR017853">
    <property type="entry name" value="GH"/>
</dbReference>
<evidence type="ECO:0000256" key="3">
    <source>
        <dbReference type="ARBA" id="ARBA00005641"/>
    </source>
</evidence>
<comment type="catalytic activity">
    <reaction evidence="1">
        <text>Random hydrolysis of (1-&gt;4)-beta-D-mannosidic linkages in mannans, galactomannans and glucomannans.</text>
        <dbReference type="EC" id="3.2.1.78"/>
    </reaction>
</comment>
<evidence type="ECO:0000256" key="5">
    <source>
        <dbReference type="ARBA" id="ARBA00022525"/>
    </source>
</evidence>
<dbReference type="Pfam" id="PF26410">
    <property type="entry name" value="GH5_mannosidase"/>
    <property type="match status" value="1"/>
</dbReference>
<evidence type="ECO:0000313" key="12">
    <source>
        <dbReference type="Proteomes" id="UP001603857"/>
    </source>
</evidence>
<evidence type="ECO:0000313" key="11">
    <source>
        <dbReference type="EMBL" id="KAL2345590.1"/>
    </source>
</evidence>
<evidence type="ECO:0000256" key="7">
    <source>
        <dbReference type="ARBA" id="ARBA00022801"/>
    </source>
</evidence>
<dbReference type="InterPro" id="IPR001547">
    <property type="entry name" value="Glyco_hydro_5"/>
</dbReference>
<dbReference type="EC" id="3.2.1.78" evidence="4"/>
<evidence type="ECO:0000256" key="1">
    <source>
        <dbReference type="ARBA" id="ARBA00001678"/>
    </source>
</evidence>
<keyword evidence="6 9" id="KW-0732">Signal</keyword>
<organism evidence="11 12">
    <name type="scientific">Flemingia macrophylla</name>
    <dbReference type="NCBI Taxonomy" id="520843"/>
    <lineage>
        <taxon>Eukaryota</taxon>
        <taxon>Viridiplantae</taxon>
        <taxon>Streptophyta</taxon>
        <taxon>Embryophyta</taxon>
        <taxon>Tracheophyta</taxon>
        <taxon>Spermatophyta</taxon>
        <taxon>Magnoliopsida</taxon>
        <taxon>eudicotyledons</taxon>
        <taxon>Gunneridae</taxon>
        <taxon>Pentapetalae</taxon>
        <taxon>rosids</taxon>
        <taxon>fabids</taxon>
        <taxon>Fabales</taxon>
        <taxon>Fabaceae</taxon>
        <taxon>Papilionoideae</taxon>
        <taxon>50 kb inversion clade</taxon>
        <taxon>NPAAA clade</taxon>
        <taxon>indigoferoid/millettioid clade</taxon>
        <taxon>Phaseoleae</taxon>
        <taxon>Flemingia</taxon>
    </lineage>
</organism>
<evidence type="ECO:0000256" key="9">
    <source>
        <dbReference type="SAM" id="SignalP"/>
    </source>
</evidence>
<evidence type="ECO:0000256" key="8">
    <source>
        <dbReference type="ARBA" id="ARBA00023295"/>
    </source>
</evidence>
<protein>
    <recommendedName>
        <fullName evidence="4">mannan endo-1,4-beta-mannosidase</fullName>
        <ecNumber evidence="4">3.2.1.78</ecNumber>
    </recommendedName>
</protein>
<keyword evidence="8" id="KW-0326">Glycosidase</keyword>
<accession>A0ABD1NEJ6</accession>
<feature type="domain" description="Glycoside hydrolase family 5" evidence="10">
    <location>
        <begin position="32"/>
        <end position="363"/>
    </location>
</feature>
<dbReference type="GO" id="GO:0016985">
    <property type="term" value="F:mannan endo-1,4-beta-mannosidase activity"/>
    <property type="evidence" value="ECO:0007669"/>
    <property type="project" value="UniProtKB-EC"/>
</dbReference>
<gene>
    <name evidence="11" type="ORF">Fmac_006875</name>
</gene>
<evidence type="ECO:0000256" key="6">
    <source>
        <dbReference type="ARBA" id="ARBA00022729"/>
    </source>
</evidence>
<evidence type="ECO:0000259" key="10">
    <source>
        <dbReference type="Pfam" id="PF26410"/>
    </source>
</evidence>
<evidence type="ECO:0000256" key="4">
    <source>
        <dbReference type="ARBA" id="ARBA00012706"/>
    </source>
</evidence>
<dbReference type="Gene3D" id="3.20.20.80">
    <property type="entry name" value="Glycosidases"/>
    <property type="match status" value="1"/>
</dbReference>
<comment type="similarity">
    <text evidence="3">Belongs to the glycosyl hydrolase 5 (cellulase A) family.</text>
</comment>
<dbReference type="Proteomes" id="UP001603857">
    <property type="component" value="Unassembled WGS sequence"/>
</dbReference>
<keyword evidence="5" id="KW-0964">Secreted</keyword>
<keyword evidence="12" id="KW-1185">Reference proteome</keyword>
<name>A0ABD1NEJ6_9FABA</name>
<feature type="chain" id="PRO_5044804851" description="mannan endo-1,4-beta-mannosidase" evidence="9">
    <location>
        <begin position="24"/>
        <end position="401"/>
    </location>
</feature>
<dbReference type="SUPFAM" id="SSF51445">
    <property type="entry name" value="(Trans)glycosidases"/>
    <property type="match status" value="1"/>
</dbReference>
<evidence type="ECO:0000256" key="2">
    <source>
        <dbReference type="ARBA" id="ARBA00004613"/>
    </source>
</evidence>
<proteinExistence type="inferred from homology"/>
<dbReference type="AlphaFoldDB" id="A0ABD1NEJ6"/>